<dbReference type="Pfam" id="PF00085">
    <property type="entry name" value="Thioredoxin"/>
    <property type="match status" value="4"/>
</dbReference>
<dbReference type="InterPro" id="IPR017937">
    <property type="entry name" value="Thioredoxin_CS"/>
</dbReference>
<dbReference type="CDD" id="cd03003">
    <property type="entry name" value="PDI_a_ERdj5_N"/>
    <property type="match status" value="1"/>
</dbReference>
<evidence type="ECO:0000256" key="1">
    <source>
        <dbReference type="ARBA" id="ARBA00020920"/>
    </source>
</evidence>
<sequence length="710" mass="81667">NDPDAHDKFLKINRAYEVLKDEDLRKKYDKYGEKGLEDQQQQGGRYESWHFYRYDFGIYDDDPEVITLDRGEFDGAINSGELWFVNFYSPRCSHCHDLAPTWREFAKEMDGLIRVGAVNCGDDRMLCRSRGINSYPSLYIFKAGMDPVKYFGDRVTNNLINFAMNYVSSSVTELWAGNFRSSVESSFASGVGWLITFCTDSGDCLSSQTRLRLAGMLDGLVSVGWMDCSVQADLCENLEILSSTTAYFPPGVTLTSKNKDALVFFSSLDAREIYEEVIEHVPDLEMLSQDSFKDRLTYHRWLVLFSYGIDEQFYQPEFKKLPVLLHGDDIQVGRFDCQSSPSTCKSLYIKKPSVVAFKGKGIDYYEIHHGKVNIYDLISFTKESVNSHVVTLGPENFPENDRQPWLVDFFAPWCPPCRALLPELRKASKRVFSHVRFGTLDCTIHEGCAIWHNIRAYPTTVIFNQSNIHEYGGHHSAEEILEFIEDLRHPSVVTLTADNFKELVKERSRDEIWLVDYYAPWCGPCQALMPEWKRMARHLSGLINVGSVDCQKYNSLCSKEYVNSYPEIRLYPANRDNPNYYLTYSSWQRDAYSLKTWAVSYLPKLTAHLTPETFEKVLSGKDHWLIDFYAPWCGPCRSFAPEFDFVATLLKGKVKAGKVDCQEFGHICDMAGIRAYPTVKFYPSVGSKRVMFTSTTHIKTRYLKEFICED</sequence>
<feature type="domain" description="J" evidence="2">
    <location>
        <begin position="1"/>
        <end position="32"/>
    </location>
</feature>
<dbReference type="PANTHER" id="PTHR44340">
    <property type="entry name" value="DNAJ HOMOLOG SUBFAMILY C MEMBER 10"/>
    <property type="match status" value="1"/>
</dbReference>
<dbReference type="InterPro" id="IPR035673">
    <property type="entry name" value="ERdj5_TRX_N"/>
</dbReference>
<organism evidence="4 5">
    <name type="scientific">Staurois parvus</name>
    <dbReference type="NCBI Taxonomy" id="386267"/>
    <lineage>
        <taxon>Eukaryota</taxon>
        <taxon>Metazoa</taxon>
        <taxon>Chordata</taxon>
        <taxon>Craniata</taxon>
        <taxon>Vertebrata</taxon>
        <taxon>Euteleostomi</taxon>
        <taxon>Amphibia</taxon>
        <taxon>Batrachia</taxon>
        <taxon>Anura</taxon>
        <taxon>Neobatrachia</taxon>
        <taxon>Ranoidea</taxon>
        <taxon>Ranidae</taxon>
        <taxon>Staurois</taxon>
    </lineage>
</organism>
<dbReference type="PRINTS" id="PR00421">
    <property type="entry name" value="THIOREDOXIN"/>
</dbReference>
<dbReference type="SUPFAM" id="SSF52833">
    <property type="entry name" value="Thioredoxin-like"/>
    <property type="match status" value="6"/>
</dbReference>
<name>A0ABN9GXD9_9NEOB</name>
<dbReference type="SUPFAM" id="SSF46565">
    <property type="entry name" value="Chaperone J-domain"/>
    <property type="match status" value="1"/>
</dbReference>
<dbReference type="InterPro" id="IPR035674">
    <property type="entry name" value="ERdj5_TRX_C"/>
</dbReference>
<protein>
    <recommendedName>
        <fullName evidence="1">DnaJ homolog subfamily C member 10</fullName>
    </recommendedName>
</protein>
<dbReference type="InterPro" id="IPR013766">
    <property type="entry name" value="Thioredoxin_domain"/>
</dbReference>
<keyword evidence="5" id="KW-1185">Reference proteome</keyword>
<feature type="domain" description="Thioredoxin" evidence="3">
    <location>
        <begin position="54"/>
        <end position="168"/>
    </location>
</feature>
<evidence type="ECO:0000259" key="2">
    <source>
        <dbReference type="PROSITE" id="PS50076"/>
    </source>
</evidence>
<feature type="domain" description="Thioredoxin" evidence="3">
    <location>
        <begin position="571"/>
        <end position="710"/>
    </location>
</feature>
<dbReference type="CDD" id="cd03004">
    <property type="entry name" value="PDI_a_ERdj5_C"/>
    <property type="match status" value="2"/>
</dbReference>
<proteinExistence type="predicted"/>
<dbReference type="Gene3D" id="3.40.30.10">
    <property type="entry name" value="Glutaredoxin"/>
    <property type="match status" value="6"/>
</dbReference>
<dbReference type="PRINTS" id="PR00625">
    <property type="entry name" value="JDOMAIN"/>
</dbReference>
<dbReference type="PROSITE" id="PS50076">
    <property type="entry name" value="DNAJ_2"/>
    <property type="match status" value="1"/>
</dbReference>
<dbReference type="Gene3D" id="1.10.287.110">
    <property type="entry name" value="DnaJ domain"/>
    <property type="match status" value="1"/>
</dbReference>
<dbReference type="Proteomes" id="UP001162483">
    <property type="component" value="Unassembled WGS sequence"/>
</dbReference>
<dbReference type="EMBL" id="CATNWA010019547">
    <property type="protein sequence ID" value="CAI9613809.1"/>
    <property type="molecule type" value="Genomic_DNA"/>
</dbReference>
<comment type="caution">
    <text evidence="4">The sequence shown here is derived from an EMBL/GenBank/DDBJ whole genome shotgun (WGS) entry which is preliminary data.</text>
</comment>
<evidence type="ECO:0000313" key="5">
    <source>
        <dbReference type="Proteomes" id="UP001162483"/>
    </source>
</evidence>
<dbReference type="InterPro" id="IPR052460">
    <property type="entry name" value="ER_disulfide_reductase"/>
</dbReference>
<evidence type="ECO:0000313" key="4">
    <source>
        <dbReference type="EMBL" id="CAI9613809.1"/>
    </source>
</evidence>
<dbReference type="PROSITE" id="PS51352">
    <property type="entry name" value="THIOREDOXIN_2"/>
    <property type="match status" value="3"/>
</dbReference>
<dbReference type="InterPro" id="IPR036869">
    <property type="entry name" value="J_dom_sf"/>
</dbReference>
<evidence type="ECO:0000259" key="3">
    <source>
        <dbReference type="PROSITE" id="PS51352"/>
    </source>
</evidence>
<dbReference type="InterPro" id="IPR001623">
    <property type="entry name" value="DnaJ_domain"/>
</dbReference>
<accession>A0ABN9GXD9</accession>
<dbReference type="InterPro" id="IPR036249">
    <property type="entry name" value="Thioredoxin-like_sf"/>
</dbReference>
<dbReference type="PROSITE" id="PS00194">
    <property type="entry name" value="THIOREDOXIN_1"/>
    <property type="match status" value="3"/>
</dbReference>
<feature type="domain" description="Thioredoxin" evidence="3">
    <location>
        <begin position="371"/>
        <end position="489"/>
    </location>
</feature>
<dbReference type="PANTHER" id="PTHR44340:SF1">
    <property type="entry name" value="DNAJ HOMOLOG SUBFAMILY C MEMBER 10"/>
    <property type="match status" value="1"/>
</dbReference>
<gene>
    <name evidence="4" type="ORF">SPARVUS_LOCUS14955133</name>
</gene>
<feature type="non-terminal residue" evidence="4">
    <location>
        <position position="1"/>
    </location>
</feature>
<reference evidence="4" key="1">
    <citation type="submission" date="2023-05" db="EMBL/GenBank/DDBJ databases">
        <authorList>
            <person name="Stuckert A."/>
        </authorList>
    </citation>
    <scope>NUCLEOTIDE SEQUENCE</scope>
</reference>